<dbReference type="Pfam" id="PF13560">
    <property type="entry name" value="HTH_31"/>
    <property type="match status" value="1"/>
</dbReference>
<dbReference type="InterPro" id="IPR010982">
    <property type="entry name" value="Lambda_DNA-bd_dom_sf"/>
</dbReference>
<dbReference type="CDD" id="cd00093">
    <property type="entry name" value="HTH_XRE"/>
    <property type="match status" value="1"/>
</dbReference>
<protein>
    <submittedName>
        <fullName evidence="2">Helix-turn-helix protein</fullName>
    </submittedName>
</protein>
<feature type="domain" description="HTH cro/C1-type" evidence="1">
    <location>
        <begin position="12"/>
        <end position="52"/>
    </location>
</feature>
<comment type="caution">
    <text evidence="2">The sequence shown here is derived from an EMBL/GenBank/DDBJ whole genome shotgun (WGS) entry which is preliminary data.</text>
</comment>
<evidence type="ECO:0000313" key="3">
    <source>
        <dbReference type="Proteomes" id="UP000295573"/>
    </source>
</evidence>
<sequence length="391" mass="43307">MTLGRVSFGRRLQEYRDHRGWSLADLAKATHFSRSYLSNIENGRKQPTDDLARCCDEALRAKGELIAAARDDVTARLDRLPWQTAELVQRMQASDTSAQTLDALQSTIEELCCQYNYRDALDLRREAHDWLQHVGGLLRRPVGLKAHRELLVAGGWLALLAGCVEYDLGLRSAAESTRTAALQLGLEAGHPEIAGWGHEMTAWFALTQGRFRQAVEAAQRGQAVAQTSSVHVQLIAQEAKARARLGEAGLSTLLAQGKEMLDLLPYPDRPDNHFKVDPAKWDYYAMDVHRIAGDDELATQYAATVINDNTSPDGTELSPMRIAESRITLGIMAGRAGDLEQAVDHGKTGLKNGRQSKLHLLMVASELDRELQHRFPGEGLVTEFEETLHAV</sequence>
<dbReference type="InterPro" id="IPR001387">
    <property type="entry name" value="Cro/C1-type_HTH"/>
</dbReference>
<dbReference type="PROSITE" id="PS50943">
    <property type="entry name" value="HTH_CROC1"/>
    <property type="match status" value="1"/>
</dbReference>
<reference evidence="2 3" key="1">
    <citation type="journal article" date="2015" name="Stand. Genomic Sci.">
        <title>Genomic Encyclopedia of Bacterial and Archaeal Type Strains, Phase III: the genomes of soil and plant-associated and newly described type strains.</title>
        <authorList>
            <person name="Whitman W.B."/>
            <person name="Woyke T."/>
            <person name="Klenk H.P."/>
            <person name="Zhou Y."/>
            <person name="Lilburn T.G."/>
            <person name="Beck B.J."/>
            <person name="De Vos P."/>
            <person name="Vandamme P."/>
            <person name="Eisen J.A."/>
            <person name="Garrity G."/>
            <person name="Hugenholtz P."/>
            <person name="Kyrpides N.C."/>
        </authorList>
    </citation>
    <scope>NUCLEOTIDE SEQUENCE [LARGE SCALE GENOMIC DNA]</scope>
    <source>
        <strain evidence="2 3">VKM Ac-2541</strain>
    </source>
</reference>
<dbReference type="SUPFAM" id="SSF47413">
    <property type="entry name" value="lambda repressor-like DNA-binding domains"/>
    <property type="match status" value="1"/>
</dbReference>
<gene>
    <name evidence="2" type="ORF">EV646_103434</name>
</gene>
<evidence type="ECO:0000313" key="2">
    <source>
        <dbReference type="EMBL" id="TCO49455.1"/>
    </source>
</evidence>
<dbReference type="Gene3D" id="1.10.260.40">
    <property type="entry name" value="lambda repressor-like DNA-binding domains"/>
    <property type="match status" value="1"/>
</dbReference>
<accession>A0A4R2J2A4</accession>
<dbReference type="EMBL" id="SLWR01000003">
    <property type="protein sequence ID" value="TCO49455.1"/>
    <property type="molecule type" value="Genomic_DNA"/>
</dbReference>
<proteinExistence type="predicted"/>
<keyword evidence="3" id="KW-1185">Reference proteome</keyword>
<dbReference type="GO" id="GO:0003677">
    <property type="term" value="F:DNA binding"/>
    <property type="evidence" value="ECO:0007669"/>
    <property type="project" value="InterPro"/>
</dbReference>
<organism evidence="2 3">
    <name type="scientific">Kribbella antiqua</name>
    <dbReference type="NCBI Taxonomy" id="2512217"/>
    <lineage>
        <taxon>Bacteria</taxon>
        <taxon>Bacillati</taxon>
        <taxon>Actinomycetota</taxon>
        <taxon>Actinomycetes</taxon>
        <taxon>Propionibacteriales</taxon>
        <taxon>Kribbellaceae</taxon>
        <taxon>Kribbella</taxon>
    </lineage>
</organism>
<evidence type="ECO:0000259" key="1">
    <source>
        <dbReference type="PROSITE" id="PS50943"/>
    </source>
</evidence>
<dbReference type="SMART" id="SM00530">
    <property type="entry name" value="HTH_XRE"/>
    <property type="match status" value="1"/>
</dbReference>
<dbReference type="AlphaFoldDB" id="A0A4R2J2A4"/>
<dbReference type="Proteomes" id="UP000295573">
    <property type="component" value="Unassembled WGS sequence"/>
</dbReference>
<name>A0A4R2J2A4_9ACTN</name>